<dbReference type="SUPFAM" id="SSF51735">
    <property type="entry name" value="NAD(P)-binding Rossmann-fold domains"/>
    <property type="match status" value="1"/>
</dbReference>
<feature type="domain" description="GFO/IDH/MocA-like oxidoreductase" evidence="2">
    <location>
        <begin position="125"/>
        <end position="234"/>
    </location>
</feature>
<dbReference type="InterPro" id="IPR055170">
    <property type="entry name" value="GFO_IDH_MocA-like_dom"/>
</dbReference>
<reference evidence="3 4" key="1">
    <citation type="submission" date="2018-05" db="EMBL/GenBank/DDBJ databases">
        <title>Genomic Encyclopedia of Type Strains, Phase IV (KMG-IV): sequencing the most valuable type-strain genomes for metagenomic binning, comparative biology and taxonomic classification.</title>
        <authorList>
            <person name="Goeker M."/>
        </authorList>
    </citation>
    <scope>NUCLEOTIDE SEQUENCE [LARGE SCALE GENOMIC DNA]</scope>
    <source>
        <strain evidence="3 4">DSM 6986</strain>
    </source>
</reference>
<organism evidence="3 4">
    <name type="scientific">Pseudaminobacter salicylatoxidans</name>
    <dbReference type="NCBI Taxonomy" id="93369"/>
    <lineage>
        <taxon>Bacteria</taxon>
        <taxon>Pseudomonadati</taxon>
        <taxon>Pseudomonadota</taxon>
        <taxon>Alphaproteobacteria</taxon>
        <taxon>Hyphomicrobiales</taxon>
        <taxon>Phyllobacteriaceae</taxon>
        <taxon>Pseudaminobacter</taxon>
    </lineage>
</organism>
<dbReference type="GO" id="GO:0000166">
    <property type="term" value="F:nucleotide binding"/>
    <property type="evidence" value="ECO:0007669"/>
    <property type="project" value="InterPro"/>
</dbReference>
<accession>A0A316C5J2</accession>
<keyword evidence="4" id="KW-1185">Reference proteome</keyword>
<dbReference type="OrthoDB" id="9800846at2"/>
<dbReference type="InterPro" id="IPR036291">
    <property type="entry name" value="NAD(P)-bd_dom_sf"/>
</dbReference>
<name>A0A316C5J2_PSESE</name>
<dbReference type="InterPro" id="IPR051450">
    <property type="entry name" value="Gfo/Idh/MocA_Oxidoreductases"/>
</dbReference>
<dbReference type="InterPro" id="IPR000683">
    <property type="entry name" value="Gfo/Idh/MocA-like_OxRdtase_N"/>
</dbReference>
<gene>
    <name evidence="3" type="ORF">C7441_110153</name>
</gene>
<dbReference type="AlphaFoldDB" id="A0A316C5J2"/>
<dbReference type="Proteomes" id="UP000245396">
    <property type="component" value="Unassembled WGS sequence"/>
</dbReference>
<protein>
    <submittedName>
        <fullName evidence="3">Putative dehydrogenase</fullName>
    </submittedName>
</protein>
<proteinExistence type="predicted"/>
<evidence type="ECO:0000313" key="3">
    <source>
        <dbReference type="EMBL" id="PWJ81618.1"/>
    </source>
</evidence>
<dbReference type="RefSeq" id="WP_109613579.1">
    <property type="nucleotide sequence ID" value="NZ_QGGG01000010.1"/>
</dbReference>
<dbReference type="Gene3D" id="3.40.50.720">
    <property type="entry name" value="NAD(P)-binding Rossmann-like Domain"/>
    <property type="match status" value="1"/>
</dbReference>
<feature type="domain" description="Gfo/Idh/MocA-like oxidoreductase N-terminal" evidence="1">
    <location>
        <begin position="4"/>
        <end position="117"/>
    </location>
</feature>
<sequence>MASIAHVGYGYWGKNLARNFAELGVLTAVVDFNPEAAAAAAKAHGARAASFEEVLADPAIDGVSIASPAEMHFAQARAALEAGKHVYVEKPLSLDVVEAEALCALAEKRDLRLMVGHLLQYHPIYVRLRELVHAGELGSLRYVYSNRLSLGKFRREENVLWSFAPHDISMILGLFGAEPAHVTAQGNVSFTPGVADMVTVQMHFPGGGSGHVQTSWMHPFKEQRLVVIGEKAMAVFEDSEPDWNAKLKIYRHAIDTSGPVPMPTKADAERVVVPQSEPLRAECRHFIEAIDGGLTPRTDGAEGLSVLRVLDKAEKALAENLKLQDMNKATA</sequence>
<comment type="caution">
    <text evidence="3">The sequence shown here is derived from an EMBL/GenBank/DDBJ whole genome shotgun (WGS) entry which is preliminary data.</text>
</comment>
<dbReference type="Pfam" id="PF22725">
    <property type="entry name" value="GFO_IDH_MocA_C3"/>
    <property type="match status" value="1"/>
</dbReference>
<dbReference type="Pfam" id="PF01408">
    <property type="entry name" value="GFO_IDH_MocA"/>
    <property type="match status" value="1"/>
</dbReference>
<dbReference type="PANTHER" id="PTHR43377">
    <property type="entry name" value="BILIVERDIN REDUCTASE A"/>
    <property type="match status" value="1"/>
</dbReference>
<evidence type="ECO:0000259" key="1">
    <source>
        <dbReference type="Pfam" id="PF01408"/>
    </source>
</evidence>
<dbReference type="Gene3D" id="3.30.360.10">
    <property type="entry name" value="Dihydrodipicolinate Reductase, domain 2"/>
    <property type="match status" value="1"/>
</dbReference>
<evidence type="ECO:0000259" key="2">
    <source>
        <dbReference type="Pfam" id="PF22725"/>
    </source>
</evidence>
<dbReference type="SUPFAM" id="SSF55347">
    <property type="entry name" value="Glyceraldehyde-3-phosphate dehydrogenase-like, C-terminal domain"/>
    <property type="match status" value="1"/>
</dbReference>
<dbReference type="STRING" id="1192868.GCA_000304395_03435"/>
<evidence type="ECO:0000313" key="4">
    <source>
        <dbReference type="Proteomes" id="UP000245396"/>
    </source>
</evidence>
<dbReference type="EMBL" id="QGGG01000010">
    <property type="protein sequence ID" value="PWJ81618.1"/>
    <property type="molecule type" value="Genomic_DNA"/>
</dbReference>
<dbReference type="PANTHER" id="PTHR43377:SF6">
    <property type="entry name" value="GFO_IDH_MOCA-LIKE OXIDOREDUCTASE N-TERMINAL DOMAIN-CONTAINING PROTEIN"/>
    <property type="match status" value="1"/>
</dbReference>